<dbReference type="EMBL" id="UGHD01000002">
    <property type="protein sequence ID" value="STO55778.1"/>
    <property type="molecule type" value="Genomic_DNA"/>
</dbReference>
<dbReference type="InterPro" id="IPR019620">
    <property type="entry name" value="Metal-bd_prot_put"/>
</dbReference>
<evidence type="ECO:0000313" key="1">
    <source>
        <dbReference type="EMBL" id="STO55778.1"/>
    </source>
</evidence>
<dbReference type="STRING" id="673.AL542_09215"/>
<dbReference type="RefSeq" id="WP_005501704.1">
    <property type="nucleotide sequence ID" value="NZ_CABMOB010000001.1"/>
</dbReference>
<gene>
    <name evidence="1" type="ORF">NCTC11645_00080</name>
</gene>
<dbReference type="KEGG" id="gho:AL542_09215"/>
<protein>
    <submittedName>
        <fullName evidence="1">Putative metal-binding protein</fullName>
    </submittedName>
</protein>
<sequence>MSASIHVHEILNHLKQQPMSEQALAHWVESQWGTEACFHTCSRQALSFSEVLTFLRRRKKIIEEMGTLSVNEARVCNH</sequence>
<dbReference type="GeneID" id="58896099"/>
<reference evidence="1 2" key="1">
    <citation type="submission" date="2018-06" db="EMBL/GenBank/DDBJ databases">
        <authorList>
            <consortium name="Pathogen Informatics"/>
            <person name="Doyle S."/>
        </authorList>
    </citation>
    <scope>NUCLEOTIDE SEQUENCE [LARGE SCALE GENOMIC DNA]</scope>
    <source>
        <strain evidence="1 2">NCTC11645</strain>
    </source>
</reference>
<name>A0A377HHS9_GRIHO</name>
<dbReference type="AlphaFoldDB" id="A0A377HHS9"/>
<proteinExistence type="predicted"/>
<evidence type="ECO:0000313" key="2">
    <source>
        <dbReference type="Proteomes" id="UP000254512"/>
    </source>
</evidence>
<accession>A0A377HHS9</accession>
<dbReference type="Pfam" id="PF10678">
    <property type="entry name" value="DUF2492"/>
    <property type="match status" value="1"/>
</dbReference>
<dbReference type="NCBIfam" id="TIGR03853">
    <property type="entry name" value="matur_matur"/>
    <property type="match status" value="1"/>
</dbReference>
<organism evidence="1 2">
    <name type="scientific">Grimontia hollisae</name>
    <name type="common">Vibrio hollisae</name>
    <dbReference type="NCBI Taxonomy" id="673"/>
    <lineage>
        <taxon>Bacteria</taxon>
        <taxon>Pseudomonadati</taxon>
        <taxon>Pseudomonadota</taxon>
        <taxon>Gammaproteobacteria</taxon>
        <taxon>Vibrionales</taxon>
        <taxon>Vibrionaceae</taxon>
        <taxon>Grimontia</taxon>
    </lineage>
</organism>
<dbReference type="Proteomes" id="UP000254512">
    <property type="component" value="Unassembled WGS sequence"/>
</dbReference>